<keyword evidence="2" id="KW-1185">Reference proteome</keyword>
<protein>
    <submittedName>
        <fullName evidence="1">Uncharacterized protein</fullName>
    </submittedName>
</protein>
<reference evidence="2" key="1">
    <citation type="journal article" date="2019" name="Int. J. Syst. Evol. Microbiol.">
        <title>The Global Catalogue of Microorganisms (GCM) 10K type strain sequencing project: providing services to taxonomists for standard genome sequencing and annotation.</title>
        <authorList>
            <consortium name="The Broad Institute Genomics Platform"/>
            <consortium name="The Broad Institute Genome Sequencing Center for Infectious Disease"/>
            <person name="Wu L."/>
            <person name="Ma J."/>
        </authorList>
    </citation>
    <scope>NUCLEOTIDE SEQUENCE [LARGE SCALE GENOMIC DNA]</scope>
    <source>
        <strain evidence="2">CGMCC 1.15422</strain>
    </source>
</reference>
<dbReference type="Proteomes" id="UP000605733">
    <property type="component" value="Unassembled WGS sequence"/>
</dbReference>
<accession>A0ABQ1WCI9</accession>
<evidence type="ECO:0000313" key="1">
    <source>
        <dbReference type="EMBL" id="GGG24311.1"/>
    </source>
</evidence>
<dbReference type="EMBL" id="BMIX01000001">
    <property type="protein sequence ID" value="GGG24311.1"/>
    <property type="molecule type" value="Genomic_DNA"/>
</dbReference>
<proteinExistence type="predicted"/>
<sequence length="129" mass="15276">MVPAVLYGKYYRYRNIQDLSGNRLKNAVGFFFDLFPDCKPDKSDDDEEDSEEDKPDRFNPHRFIGSVCHYYNFSFFDVLWNMSYQNLILLNASIPQSNFDKNKDKDEDDKPVEVDFNDYIKNAMGKKDK</sequence>
<comment type="caution">
    <text evidence="1">The sequence shown here is derived from an EMBL/GenBank/DDBJ whole genome shotgun (WGS) entry which is preliminary data.</text>
</comment>
<organism evidence="1 2">
    <name type="scientific">Christiangramia forsetii</name>
    <dbReference type="NCBI Taxonomy" id="411153"/>
    <lineage>
        <taxon>Bacteria</taxon>
        <taxon>Pseudomonadati</taxon>
        <taxon>Bacteroidota</taxon>
        <taxon>Flavobacteriia</taxon>
        <taxon>Flavobacteriales</taxon>
        <taxon>Flavobacteriaceae</taxon>
        <taxon>Christiangramia</taxon>
    </lineage>
</organism>
<name>A0ABQ1WCI9_9FLAO</name>
<gene>
    <name evidence="1" type="ORF">GCM10011532_04430</name>
</gene>
<evidence type="ECO:0000313" key="2">
    <source>
        <dbReference type="Proteomes" id="UP000605733"/>
    </source>
</evidence>